<dbReference type="Pfam" id="PF00733">
    <property type="entry name" value="Asn_synthase"/>
    <property type="match status" value="1"/>
</dbReference>
<keyword evidence="4" id="KW-0547">Nucleotide-binding</keyword>
<dbReference type="NCBIfam" id="TIGR01536">
    <property type="entry name" value="asn_synth_AEB"/>
    <property type="match status" value="1"/>
</dbReference>
<dbReference type="SUPFAM" id="SSF52402">
    <property type="entry name" value="Adenine nucleotide alpha hydrolases-like"/>
    <property type="match status" value="1"/>
</dbReference>
<evidence type="ECO:0000313" key="9">
    <source>
        <dbReference type="EMBL" id="MFC7294334.1"/>
    </source>
</evidence>
<dbReference type="EMBL" id="JBHTBD010000001">
    <property type="protein sequence ID" value="MFC7294334.1"/>
    <property type="molecule type" value="Genomic_DNA"/>
</dbReference>
<name>A0ABW2ITJ5_9GAMM</name>
<dbReference type="RefSeq" id="WP_100688078.1">
    <property type="nucleotide sequence ID" value="NZ_JBHTBD010000001.1"/>
</dbReference>
<keyword evidence="9" id="KW-0436">Ligase</keyword>
<dbReference type="CDD" id="cd00712">
    <property type="entry name" value="AsnB"/>
    <property type="match status" value="1"/>
</dbReference>
<dbReference type="InterPro" id="IPR033738">
    <property type="entry name" value="AsnB_N"/>
</dbReference>
<dbReference type="PANTHER" id="PTHR43284:SF1">
    <property type="entry name" value="ASPARAGINE SYNTHETASE"/>
    <property type="match status" value="1"/>
</dbReference>
<dbReference type="Gene3D" id="3.40.50.620">
    <property type="entry name" value="HUPs"/>
    <property type="match status" value="2"/>
</dbReference>
<protein>
    <recommendedName>
        <fullName evidence="3">asparagine synthase (glutamine-hydrolyzing)</fullName>
        <ecNumber evidence="3">6.3.5.4</ecNumber>
    </recommendedName>
</protein>
<evidence type="ECO:0000256" key="6">
    <source>
        <dbReference type="ARBA" id="ARBA00022962"/>
    </source>
</evidence>
<dbReference type="Pfam" id="PF13537">
    <property type="entry name" value="GATase_7"/>
    <property type="match status" value="1"/>
</dbReference>
<dbReference type="InterPro" id="IPR014729">
    <property type="entry name" value="Rossmann-like_a/b/a_fold"/>
</dbReference>
<dbReference type="PROSITE" id="PS51278">
    <property type="entry name" value="GATASE_TYPE_2"/>
    <property type="match status" value="1"/>
</dbReference>
<dbReference type="CDD" id="cd01991">
    <property type="entry name" value="Asn_synthase_B_C"/>
    <property type="match status" value="1"/>
</dbReference>
<dbReference type="InterPro" id="IPR051786">
    <property type="entry name" value="ASN_synthetase/amidase"/>
</dbReference>
<keyword evidence="6" id="KW-0315">Glutamine amidotransferase</keyword>
<comment type="pathway">
    <text evidence="1">Amino-acid biosynthesis; L-asparagine biosynthesis; L-asparagine from L-aspartate (L-Gln route): step 1/1.</text>
</comment>
<dbReference type="Gene3D" id="3.60.20.10">
    <property type="entry name" value="Glutamine Phosphoribosylpyrophosphate, subunit 1, domain 1"/>
    <property type="match status" value="1"/>
</dbReference>
<dbReference type="GO" id="GO:0004066">
    <property type="term" value="F:asparagine synthase (glutamine-hydrolyzing) activity"/>
    <property type="evidence" value="ECO:0007669"/>
    <property type="project" value="UniProtKB-EC"/>
</dbReference>
<dbReference type="PANTHER" id="PTHR43284">
    <property type="entry name" value="ASPARAGINE SYNTHETASE (GLUTAMINE-HYDROLYZING)"/>
    <property type="match status" value="1"/>
</dbReference>
<feature type="domain" description="Glutamine amidotransferase type-2" evidence="8">
    <location>
        <begin position="2"/>
        <end position="215"/>
    </location>
</feature>
<organism evidence="9 10">
    <name type="scientific">Marinobacter aromaticivorans</name>
    <dbReference type="NCBI Taxonomy" id="1494078"/>
    <lineage>
        <taxon>Bacteria</taxon>
        <taxon>Pseudomonadati</taxon>
        <taxon>Pseudomonadota</taxon>
        <taxon>Gammaproteobacteria</taxon>
        <taxon>Pseudomonadales</taxon>
        <taxon>Marinobacteraceae</taxon>
        <taxon>Marinobacter</taxon>
    </lineage>
</organism>
<gene>
    <name evidence="9" type="primary">asnB</name>
    <name evidence="9" type="ORF">ACFQQA_06330</name>
</gene>
<accession>A0ABW2ITJ5</accession>
<sequence>MCGIAGCSITQLTSDEVESQAQRFTKALNHRGPDGNGFWRDDDNLLLTHNRLAILDLSEHGQQPMIAASGRYVLTFNGEIYNFSELKSALVELGINFRGRSDTEVILALIDAHGIDQTLRKIDGMFAFAVYDRERQEVTIARDRMGEKPLFYGWINGRFVFASELKALKTLNYSLTINRGCIGDFLTYGYIPTPHSIYQDIYKLTPGTSLTLTKRENYGVPESFSPYPGTDHGPRPFWDLKKVKRVSNCIETPELAVDVLEQKLEDTISRQLIADVPVGCFLSGGIDSSLVAALAQKQSARAIKTFTVGFDVKQFNEAPFARDIANHLGTDHQETYVKTTDVLDLIDRLPLVYDEPFADPSQLPSILVAGVARKNVKVCLSGDGGDELFAGYNRYATASHMSATFERWPDPVKHSLSKLLLSLNPDRVDRAVECLCKLPGLGKVKQPNLVLKLQKLGVLMRTTRPDEVYLFLLKFNGLSPDKSIPTTILEKRVREFFDDGEDFATTAMLIDQLNYLVDDNLAKVDRSAMSVSLETRLPLLDRQIVEYSWSLSTKLKLRHGIKKWPLRQILFKHVPESLIERPKMGFSVPISVWLRNELKSWSLDLIENPLLKEFVDVGHYRSLWDKHQRGAYDNGLVLWPVLVLSQWLSNNY</sequence>
<dbReference type="EC" id="6.3.5.4" evidence="3"/>
<evidence type="ECO:0000256" key="2">
    <source>
        <dbReference type="ARBA" id="ARBA00005752"/>
    </source>
</evidence>
<evidence type="ECO:0000313" key="10">
    <source>
        <dbReference type="Proteomes" id="UP001596506"/>
    </source>
</evidence>
<evidence type="ECO:0000256" key="4">
    <source>
        <dbReference type="ARBA" id="ARBA00022741"/>
    </source>
</evidence>
<dbReference type="InterPro" id="IPR017932">
    <property type="entry name" value="GATase_2_dom"/>
</dbReference>
<comment type="similarity">
    <text evidence="2">Belongs to the asparagine synthetase family.</text>
</comment>
<dbReference type="Proteomes" id="UP001596506">
    <property type="component" value="Unassembled WGS sequence"/>
</dbReference>
<keyword evidence="5" id="KW-0067">ATP-binding</keyword>
<evidence type="ECO:0000259" key="8">
    <source>
        <dbReference type="PROSITE" id="PS51278"/>
    </source>
</evidence>
<evidence type="ECO:0000256" key="1">
    <source>
        <dbReference type="ARBA" id="ARBA00005187"/>
    </source>
</evidence>
<comment type="caution">
    <text evidence="9">The sequence shown here is derived from an EMBL/GenBank/DDBJ whole genome shotgun (WGS) entry which is preliminary data.</text>
</comment>
<dbReference type="InterPro" id="IPR006426">
    <property type="entry name" value="Asn_synth_AEB"/>
</dbReference>
<comment type="catalytic activity">
    <reaction evidence="7">
        <text>L-aspartate + L-glutamine + ATP + H2O = L-asparagine + L-glutamate + AMP + diphosphate + H(+)</text>
        <dbReference type="Rhea" id="RHEA:12228"/>
        <dbReference type="ChEBI" id="CHEBI:15377"/>
        <dbReference type="ChEBI" id="CHEBI:15378"/>
        <dbReference type="ChEBI" id="CHEBI:29985"/>
        <dbReference type="ChEBI" id="CHEBI:29991"/>
        <dbReference type="ChEBI" id="CHEBI:30616"/>
        <dbReference type="ChEBI" id="CHEBI:33019"/>
        <dbReference type="ChEBI" id="CHEBI:58048"/>
        <dbReference type="ChEBI" id="CHEBI:58359"/>
        <dbReference type="ChEBI" id="CHEBI:456215"/>
        <dbReference type="EC" id="6.3.5.4"/>
    </reaction>
</comment>
<proteinExistence type="inferred from homology"/>
<reference evidence="10" key="1">
    <citation type="journal article" date="2019" name="Int. J. Syst. Evol. Microbiol.">
        <title>The Global Catalogue of Microorganisms (GCM) 10K type strain sequencing project: providing services to taxonomists for standard genome sequencing and annotation.</title>
        <authorList>
            <consortium name="The Broad Institute Genomics Platform"/>
            <consortium name="The Broad Institute Genome Sequencing Center for Infectious Disease"/>
            <person name="Wu L."/>
            <person name="Ma J."/>
        </authorList>
    </citation>
    <scope>NUCLEOTIDE SEQUENCE [LARGE SCALE GENOMIC DNA]</scope>
    <source>
        <strain evidence="10">CCUG 60559</strain>
    </source>
</reference>
<evidence type="ECO:0000256" key="5">
    <source>
        <dbReference type="ARBA" id="ARBA00022840"/>
    </source>
</evidence>
<keyword evidence="10" id="KW-1185">Reference proteome</keyword>
<dbReference type="PIRSF" id="PIRSF001589">
    <property type="entry name" value="Asn_synthetase_glu-h"/>
    <property type="match status" value="1"/>
</dbReference>
<dbReference type="InterPro" id="IPR029055">
    <property type="entry name" value="Ntn_hydrolases_N"/>
</dbReference>
<dbReference type="InterPro" id="IPR001962">
    <property type="entry name" value="Asn_synthase"/>
</dbReference>
<evidence type="ECO:0000256" key="3">
    <source>
        <dbReference type="ARBA" id="ARBA00012737"/>
    </source>
</evidence>
<dbReference type="SUPFAM" id="SSF56235">
    <property type="entry name" value="N-terminal nucleophile aminohydrolases (Ntn hydrolases)"/>
    <property type="match status" value="1"/>
</dbReference>
<evidence type="ECO:0000256" key="7">
    <source>
        <dbReference type="ARBA" id="ARBA00048741"/>
    </source>
</evidence>